<dbReference type="EMBL" id="CAJEWN010000156">
    <property type="protein sequence ID" value="CAD2169685.1"/>
    <property type="molecule type" value="Genomic_DNA"/>
</dbReference>
<protein>
    <submittedName>
        <fullName evidence="2">Uncharacterized protein</fullName>
    </submittedName>
</protein>
<feature type="region of interest" description="Disordered" evidence="1">
    <location>
        <begin position="1"/>
        <end position="90"/>
    </location>
</feature>
<sequence>MAKNLIRNNQEGKRANRKNNFEGTEQVNSNLSKLKNHSLSEGSSSSLTSNRRMGSWNQRNEQFLMNSTFNYDHPKNYSTSGGNDEGNDNYFYNKKKELLL</sequence>
<evidence type="ECO:0000313" key="3">
    <source>
        <dbReference type="Proteomes" id="UP000580250"/>
    </source>
</evidence>
<dbReference type="Proteomes" id="UP000580250">
    <property type="component" value="Unassembled WGS sequence"/>
</dbReference>
<feature type="compositionally biased region" description="Polar residues" evidence="1">
    <location>
        <begin position="56"/>
        <end position="82"/>
    </location>
</feature>
<organism evidence="2 3">
    <name type="scientific">Meloidogyne enterolobii</name>
    <name type="common">Root-knot nematode worm</name>
    <name type="synonym">Meloidogyne mayaguensis</name>
    <dbReference type="NCBI Taxonomy" id="390850"/>
    <lineage>
        <taxon>Eukaryota</taxon>
        <taxon>Metazoa</taxon>
        <taxon>Ecdysozoa</taxon>
        <taxon>Nematoda</taxon>
        <taxon>Chromadorea</taxon>
        <taxon>Rhabditida</taxon>
        <taxon>Tylenchina</taxon>
        <taxon>Tylenchomorpha</taxon>
        <taxon>Tylenchoidea</taxon>
        <taxon>Meloidogynidae</taxon>
        <taxon>Meloidogyninae</taxon>
        <taxon>Meloidogyne</taxon>
    </lineage>
</organism>
<accession>A0A6V7V452</accession>
<feature type="compositionally biased region" description="Low complexity" evidence="1">
    <location>
        <begin position="28"/>
        <end position="55"/>
    </location>
</feature>
<gene>
    <name evidence="2" type="ORF">MENT_LOCUS21036</name>
</gene>
<proteinExistence type="predicted"/>
<evidence type="ECO:0000313" key="2">
    <source>
        <dbReference type="EMBL" id="CAD2169685.1"/>
    </source>
</evidence>
<dbReference type="AlphaFoldDB" id="A0A6V7V452"/>
<comment type="caution">
    <text evidence="2">The sequence shown here is derived from an EMBL/GenBank/DDBJ whole genome shotgun (WGS) entry which is preliminary data.</text>
</comment>
<name>A0A6V7V452_MELEN</name>
<evidence type="ECO:0000256" key="1">
    <source>
        <dbReference type="SAM" id="MobiDB-lite"/>
    </source>
</evidence>
<reference evidence="2 3" key="1">
    <citation type="submission" date="2020-08" db="EMBL/GenBank/DDBJ databases">
        <authorList>
            <person name="Koutsovoulos G."/>
            <person name="Danchin GJ E."/>
        </authorList>
    </citation>
    <scope>NUCLEOTIDE SEQUENCE [LARGE SCALE GENOMIC DNA]</scope>
</reference>